<feature type="transmembrane region" description="Helical" evidence="8">
    <location>
        <begin position="373"/>
        <end position="391"/>
    </location>
</feature>
<keyword evidence="4 8" id="KW-0812">Transmembrane</keyword>
<protein>
    <submittedName>
        <fullName evidence="10">General substrate transporter</fullName>
    </submittedName>
</protein>
<evidence type="ECO:0000256" key="1">
    <source>
        <dbReference type="ARBA" id="ARBA00004141"/>
    </source>
</evidence>
<keyword evidence="6 8" id="KW-0472">Membrane</keyword>
<evidence type="ECO:0000313" key="11">
    <source>
        <dbReference type="Proteomes" id="UP001174694"/>
    </source>
</evidence>
<feature type="transmembrane region" description="Helical" evidence="8">
    <location>
        <begin position="223"/>
        <end position="240"/>
    </location>
</feature>
<keyword evidence="11" id="KW-1185">Reference proteome</keyword>
<evidence type="ECO:0000313" key="10">
    <source>
        <dbReference type="EMBL" id="KAJ9138343.1"/>
    </source>
</evidence>
<dbReference type="FunFam" id="1.20.1250.20:FF:000078">
    <property type="entry name" value="MFS maltose transporter, putative"/>
    <property type="match status" value="1"/>
</dbReference>
<feature type="domain" description="Major facilitator superfamily (MFS) profile" evidence="9">
    <location>
        <begin position="52"/>
        <end position="496"/>
    </location>
</feature>
<organism evidence="10 11">
    <name type="scientific">Pleurostoma richardsiae</name>
    <dbReference type="NCBI Taxonomy" id="41990"/>
    <lineage>
        <taxon>Eukaryota</taxon>
        <taxon>Fungi</taxon>
        <taxon>Dikarya</taxon>
        <taxon>Ascomycota</taxon>
        <taxon>Pezizomycotina</taxon>
        <taxon>Sordariomycetes</taxon>
        <taxon>Sordariomycetidae</taxon>
        <taxon>Calosphaeriales</taxon>
        <taxon>Pleurostomataceae</taxon>
        <taxon>Pleurostoma</taxon>
    </lineage>
</organism>
<comment type="caution">
    <text evidence="10">The sequence shown here is derived from an EMBL/GenBank/DDBJ whole genome shotgun (WGS) entry which is preliminary data.</text>
</comment>
<dbReference type="PANTHER" id="PTHR48022:SF53">
    <property type="entry name" value="ALPHA-GLUCOSIDE TRANSPORTER, PUTATIVE (AFU_ORTHOLOGUE AFUA_3G01700)-RELATED"/>
    <property type="match status" value="1"/>
</dbReference>
<dbReference type="InterPro" id="IPR005829">
    <property type="entry name" value="Sugar_transporter_CS"/>
</dbReference>
<dbReference type="SUPFAM" id="SSF103473">
    <property type="entry name" value="MFS general substrate transporter"/>
    <property type="match status" value="1"/>
</dbReference>
<dbReference type="InterPro" id="IPR036259">
    <property type="entry name" value="MFS_trans_sf"/>
</dbReference>
<dbReference type="InterPro" id="IPR005828">
    <property type="entry name" value="MFS_sugar_transport-like"/>
</dbReference>
<feature type="transmembrane region" description="Helical" evidence="8">
    <location>
        <begin position="153"/>
        <end position="176"/>
    </location>
</feature>
<dbReference type="InterPro" id="IPR050360">
    <property type="entry name" value="MFS_Sugar_Transporters"/>
</dbReference>
<dbReference type="PROSITE" id="PS00217">
    <property type="entry name" value="SUGAR_TRANSPORT_2"/>
    <property type="match status" value="1"/>
</dbReference>
<sequence>MSKQLEPHVQEDDAAPGQRETSLLERAHAANAADHALTWLQAISKYRKAVFWACVFSFTLTMQACDATSTTSFYGQDQFKEQFGTVDKGVLEISAKWQTGIQQAMAVGELIGLAIVGVLADRFGWKPILSGMMVMLTGSLFLFAFAKNLGMMVAAMVLCVTGIPWGAFQTGCIAYSSEMVPTCLRPFVTAWIGICWGFGFFIGSLIIRACLNLPGQWAWRLPFLVQFVWPVPLLICFLFAPESPYFLVRKSRLEDARATLRRVRNSNTTEEEIEQTLALIDYTNKMEMEINKSSTYGECFRGKNLWRTEIVCIVQMAQTWGGNGINVQTIQFLEQAGLSEQGAFDLNLILNSQYLTFGLFCIWLMTKFGRATIFTTGLIISDVFLFAIGILGCVKQSTAVSNAIGSLLLVSSVVYIATVAPSSYTIIGEVPSSKLRAKMISLSRVAFNLSGLVANVLIPKMLTGGSWNLGAKTAFMFAGTNALIWIWCIFRLPETKDRTFREIDYLFEESGLHPRKWRKARIDVFDETSHGQGPVENDLKGGIEHIESSC</sequence>
<gene>
    <name evidence="10" type="ORF">NKR23_g8549</name>
</gene>
<evidence type="ECO:0000256" key="7">
    <source>
        <dbReference type="RuleBase" id="RU003346"/>
    </source>
</evidence>
<reference evidence="10" key="1">
    <citation type="submission" date="2022-07" db="EMBL/GenBank/DDBJ databases">
        <title>Fungi with potential for degradation of polypropylene.</title>
        <authorList>
            <person name="Gostincar C."/>
        </authorList>
    </citation>
    <scope>NUCLEOTIDE SEQUENCE</scope>
    <source>
        <strain evidence="10">EXF-13308</strain>
    </source>
</reference>
<evidence type="ECO:0000256" key="3">
    <source>
        <dbReference type="ARBA" id="ARBA00022448"/>
    </source>
</evidence>
<feature type="transmembrane region" description="Helical" evidence="8">
    <location>
        <begin position="403"/>
        <end position="424"/>
    </location>
</feature>
<dbReference type="EMBL" id="JANBVO010000030">
    <property type="protein sequence ID" value="KAJ9138343.1"/>
    <property type="molecule type" value="Genomic_DNA"/>
</dbReference>
<evidence type="ECO:0000256" key="5">
    <source>
        <dbReference type="ARBA" id="ARBA00022989"/>
    </source>
</evidence>
<accession>A0AA38R607</accession>
<feature type="transmembrane region" description="Helical" evidence="8">
    <location>
        <begin position="474"/>
        <end position="492"/>
    </location>
</feature>
<evidence type="ECO:0000256" key="8">
    <source>
        <dbReference type="SAM" id="Phobius"/>
    </source>
</evidence>
<dbReference type="GO" id="GO:0005351">
    <property type="term" value="F:carbohydrate:proton symporter activity"/>
    <property type="evidence" value="ECO:0007669"/>
    <property type="project" value="TreeGrafter"/>
</dbReference>
<keyword evidence="3 7" id="KW-0813">Transport</keyword>
<evidence type="ECO:0000256" key="4">
    <source>
        <dbReference type="ARBA" id="ARBA00022692"/>
    </source>
</evidence>
<evidence type="ECO:0000259" key="9">
    <source>
        <dbReference type="PROSITE" id="PS50850"/>
    </source>
</evidence>
<dbReference type="NCBIfam" id="TIGR00879">
    <property type="entry name" value="SP"/>
    <property type="match status" value="1"/>
</dbReference>
<comment type="similarity">
    <text evidence="2 7">Belongs to the major facilitator superfamily. Sugar transporter (TC 2.A.1.1) family.</text>
</comment>
<comment type="subcellular location">
    <subcellularLocation>
        <location evidence="1">Membrane</location>
        <topology evidence="1">Multi-pass membrane protein</topology>
    </subcellularLocation>
</comment>
<evidence type="ECO:0000256" key="6">
    <source>
        <dbReference type="ARBA" id="ARBA00023136"/>
    </source>
</evidence>
<feature type="transmembrane region" description="Helical" evidence="8">
    <location>
        <begin position="445"/>
        <end position="462"/>
    </location>
</feature>
<dbReference type="GO" id="GO:0016020">
    <property type="term" value="C:membrane"/>
    <property type="evidence" value="ECO:0007669"/>
    <property type="project" value="UniProtKB-SubCell"/>
</dbReference>
<dbReference type="Proteomes" id="UP001174694">
    <property type="component" value="Unassembled WGS sequence"/>
</dbReference>
<feature type="transmembrane region" description="Helical" evidence="8">
    <location>
        <begin position="188"/>
        <end position="211"/>
    </location>
</feature>
<dbReference type="AlphaFoldDB" id="A0AA38R607"/>
<name>A0AA38R607_9PEZI</name>
<evidence type="ECO:0000256" key="2">
    <source>
        <dbReference type="ARBA" id="ARBA00010992"/>
    </source>
</evidence>
<dbReference type="Gene3D" id="1.20.1250.20">
    <property type="entry name" value="MFS general substrate transporter like domains"/>
    <property type="match status" value="1"/>
</dbReference>
<dbReference type="InterPro" id="IPR003663">
    <property type="entry name" value="Sugar/inositol_transpt"/>
</dbReference>
<dbReference type="PANTHER" id="PTHR48022">
    <property type="entry name" value="PLASTIDIC GLUCOSE TRANSPORTER 4"/>
    <property type="match status" value="1"/>
</dbReference>
<dbReference type="InterPro" id="IPR020846">
    <property type="entry name" value="MFS_dom"/>
</dbReference>
<dbReference type="PROSITE" id="PS50850">
    <property type="entry name" value="MFS"/>
    <property type="match status" value="1"/>
</dbReference>
<dbReference type="Pfam" id="PF00083">
    <property type="entry name" value="Sugar_tr"/>
    <property type="match status" value="1"/>
</dbReference>
<proteinExistence type="inferred from homology"/>
<keyword evidence="5 8" id="KW-1133">Transmembrane helix</keyword>
<feature type="transmembrane region" description="Helical" evidence="8">
    <location>
        <begin position="128"/>
        <end position="146"/>
    </location>
</feature>